<dbReference type="Proteomes" id="UP000216533">
    <property type="component" value="Unassembled WGS sequence"/>
</dbReference>
<name>A0A255EFX1_9ACTN</name>
<organism evidence="2 3">
    <name type="scientific">Parenemella sanctibonifatiensis</name>
    <dbReference type="NCBI Taxonomy" id="2016505"/>
    <lineage>
        <taxon>Bacteria</taxon>
        <taxon>Bacillati</taxon>
        <taxon>Actinomycetota</taxon>
        <taxon>Actinomycetes</taxon>
        <taxon>Propionibacteriales</taxon>
        <taxon>Propionibacteriaceae</taxon>
        <taxon>Parenemella</taxon>
    </lineage>
</organism>
<dbReference type="GO" id="GO:0016787">
    <property type="term" value="F:hydrolase activity"/>
    <property type="evidence" value="ECO:0007669"/>
    <property type="project" value="InterPro"/>
</dbReference>
<dbReference type="Pfam" id="PF01738">
    <property type="entry name" value="DLH"/>
    <property type="match status" value="1"/>
</dbReference>
<protein>
    <recommendedName>
        <fullName evidence="1">Dienelactone hydrolase domain-containing protein</fullName>
    </recommendedName>
</protein>
<dbReference type="AlphaFoldDB" id="A0A255EFX1"/>
<dbReference type="InterPro" id="IPR002925">
    <property type="entry name" value="Dienelactn_hydro"/>
</dbReference>
<gene>
    <name evidence="2" type="ORF">CGZ92_00970</name>
</gene>
<accession>A0A255EFX1</accession>
<proteinExistence type="predicted"/>
<evidence type="ECO:0000313" key="3">
    <source>
        <dbReference type="Proteomes" id="UP000216533"/>
    </source>
</evidence>
<dbReference type="InterPro" id="IPR029058">
    <property type="entry name" value="AB_hydrolase_fold"/>
</dbReference>
<sequence>MSDPVDERNLAYAKDLHTYFASIMVDGHADRVRDAWDWDTSSPQAYADSVADNREEWRRLINPPTFQALGPARDVATEVPNGTWLEIDVHEHLKADGILVVPEGATKLVVFQHGLGSTPERVFGMGKPGAYHAVGQRLVDAGYAVLAPRNLYLVEPRNDAESMAQMVGTTVVGVELARVRVLLDEIAKRHPQLDPDNIAMTGLSWGGLATQYWTPLEPRFAVAATIGFYNDRLLKMAADATDPKFGSFLKRAEHHAYYWNQLGIFGDTELASLVCPRPFLVQHGQRDPIGWAPAIAEEFERSRRFWDELGVGDRAEIHIFDGGHEVDTEQLVRWLGRHFPADTQGR</sequence>
<dbReference type="SUPFAM" id="SSF53474">
    <property type="entry name" value="alpha/beta-Hydrolases"/>
    <property type="match status" value="1"/>
</dbReference>
<reference evidence="2 3" key="1">
    <citation type="submission" date="2017-07" db="EMBL/GenBank/DDBJ databases">
        <title>Draft whole genome sequences of clinical Proprionibacteriaceae strains.</title>
        <authorList>
            <person name="Bernier A.-M."/>
            <person name="Bernard K."/>
            <person name="Domingo M.-C."/>
        </authorList>
    </citation>
    <scope>NUCLEOTIDE SEQUENCE [LARGE SCALE GENOMIC DNA]</scope>
    <source>
        <strain evidence="2 3">NML 160184</strain>
    </source>
</reference>
<dbReference type="Gene3D" id="3.40.50.1820">
    <property type="entry name" value="alpha/beta hydrolase"/>
    <property type="match status" value="1"/>
</dbReference>
<dbReference type="RefSeq" id="WP_094449531.1">
    <property type="nucleotide sequence ID" value="NZ_NMVI01000005.1"/>
</dbReference>
<feature type="domain" description="Dienelactone hydrolase" evidence="1">
    <location>
        <begin position="129"/>
        <end position="237"/>
    </location>
</feature>
<evidence type="ECO:0000259" key="1">
    <source>
        <dbReference type="Pfam" id="PF01738"/>
    </source>
</evidence>
<evidence type="ECO:0000313" key="2">
    <source>
        <dbReference type="EMBL" id="OYN90438.1"/>
    </source>
</evidence>
<comment type="caution">
    <text evidence="2">The sequence shown here is derived from an EMBL/GenBank/DDBJ whole genome shotgun (WGS) entry which is preliminary data.</text>
</comment>
<dbReference type="EMBL" id="NMVI01000005">
    <property type="protein sequence ID" value="OYN90438.1"/>
    <property type="molecule type" value="Genomic_DNA"/>
</dbReference>